<reference evidence="3" key="1">
    <citation type="submission" date="2011-05" db="EMBL/GenBank/DDBJ databases">
        <title>Complete sequence of Desulfotomaculum ruminis DSM 2154.</title>
        <authorList>
            <person name="Lucas S."/>
            <person name="Copeland A."/>
            <person name="Lapidus A."/>
            <person name="Cheng J.-F."/>
            <person name="Goodwin L."/>
            <person name="Pitluck S."/>
            <person name="Lu M."/>
            <person name="Detter J.C."/>
            <person name="Han C."/>
            <person name="Tapia R."/>
            <person name="Land M."/>
            <person name="Hauser L."/>
            <person name="Kyrpides N."/>
            <person name="Ivanova N."/>
            <person name="Mikhailova N."/>
            <person name="Pagani I."/>
            <person name="Stams A.J.M."/>
            <person name="Plugge C.M."/>
            <person name="Muyzer G."/>
            <person name="Kuever J."/>
            <person name="Parshina S.N."/>
            <person name="Ivanova A.E."/>
            <person name="Nazina T.N."/>
            <person name="Brambilla E."/>
            <person name="Spring S."/>
            <person name="Klenk H.-P."/>
            <person name="Woyke T."/>
        </authorList>
    </citation>
    <scope>NUCLEOTIDE SEQUENCE [LARGE SCALE GENOMIC DNA]</scope>
    <source>
        <strain evidence="3">ATCC 23193 / DSM 2154 / NCIB 8452 / DL</strain>
    </source>
</reference>
<feature type="domain" description="CarD-like/TRCF RNAP-interacting" evidence="1">
    <location>
        <begin position="1"/>
        <end position="107"/>
    </location>
</feature>
<name>F6DQP1_DESRL</name>
<dbReference type="SUPFAM" id="SSF141259">
    <property type="entry name" value="CarD-like"/>
    <property type="match status" value="1"/>
</dbReference>
<dbReference type="KEGG" id="dru:Desru_3838"/>
<dbReference type="Gene3D" id="1.20.58.1290">
    <property type="entry name" value="CarD-like, C-terminal domain"/>
    <property type="match status" value="1"/>
</dbReference>
<dbReference type="STRING" id="696281.Desru_3838"/>
<dbReference type="RefSeq" id="WP_013843783.1">
    <property type="nucleotide sequence ID" value="NC_015589.1"/>
</dbReference>
<dbReference type="OrthoDB" id="9786074at2"/>
<evidence type="ECO:0000259" key="1">
    <source>
        <dbReference type="SMART" id="SM01058"/>
    </source>
</evidence>
<dbReference type="Pfam" id="PF02559">
    <property type="entry name" value="CarD_TRCF_RID"/>
    <property type="match status" value="1"/>
</dbReference>
<dbReference type="InterPro" id="IPR048792">
    <property type="entry name" value="CarD_C"/>
</dbReference>
<evidence type="ECO:0000313" key="3">
    <source>
        <dbReference type="Proteomes" id="UP000009234"/>
    </source>
</evidence>
<reference evidence="2 3" key="2">
    <citation type="journal article" date="2012" name="Stand. Genomic Sci.">
        <title>Complete genome sequence of the sulfate-reducing firmicute Desulfotomaculum ruminis type strain (DL(T)).</title>
        <authorList>
            <person name="Spring S."/>
            <person name="Visser M."/>
            <person name="Lu M."/>
            <person name="Copeland A."/>
            <person name="Lapidus A."/>
            <person name="Lucas S."/>
            <person name="Cheng J.F."/>
            <person name="Han C."/>
            <person name="Tapia R."/>
            <person name="Goodwin L.A."/>
            <person name="Pitluck S."/>
            <person name="Ivanova N."/>
            <person name="Land M."/>
            <person name="Hauser L."/>
            <person name="Larimer F."/>
            <person name="Rohde M."/>
            <person name="Goker M."/>
            <person name="Detter J.C."/>
            <person name="Kyrpides N.C."/>
            <person name="Woyke T."/>
            <person name="Schaap P.J."/>
            <person name="Plugge C.M."/>
            <person name="Muyzer G."/>
            <person name="Kuever J."/>
            <person name="Pereira I.A."/>
            <person name="Parshina S.N."/>
            <person name="Bernier-Latmani R."/>
            <person name="Stams A.J."/>
            <person name="Klenk H.P."/>
        </authorList>
    </citation>
    <scope>NUCLEOTIDE SEQUENCE [LARGE SCALE GENOMIC DNA]</scope>
    <source>
        <strain evidence="3">ATCC 23193 / DSM 2154 / NCIB 8452 / DL</strain>
    </source>
</reference>
<evidence type="ECO:0000313" key="2">
    <source>
        <dbReference type="EMBL" id="AEG62038.1"/>
    </source>
</evidence>
<accession>F6DQP1</accession>
<gene>
    <name evidence="2" type="ordered locus">Desru_3838</name>
</gene>
<dbReference type="GO" id="GO:0009303">
    <property type="term" value="P:rRNA transcription"/>
    <property type="evidence" value="ECO:0007669"/>
    <property type="project" value="TreeGrafter"/>
</dbReference>
<dbReference type="Proteomes" id="UP000009234">
    <property type="component" value="Chromosome"/>
</dbReference>
<proteinExistence type="predicted"/>
<dbReference type="SMART" id="SM01058">
    <property type="entry name" value="CarD_TRCF"/>
    <property type="match status" value="1"/>
</dbReference>
<dbReference type="InterPro" id="IPR003711">
    <property type="entry name" value="CarD-like/TRCF_RID"/>
</dbReference>
<dbReference type="AlphaFoldDB" id="F6DQP1"/>
<dbReference type="PANTHER" id="PTHR38447">
    <property type="entry name" value="TRANSCRIPTION FACTOR YDEB-RELATED"/>
    <property type="match status" value="1"/>
</dbReference>
<sequence length="155" mass="17612">MFQIGDKVFYPMHGAGIIEAIEEKEILGNKQFYYIMNIRNMQVMFPLESNIPIRPIVDLDILEDVFTTFNDGELEPSLKPNQRYRSNMNKMKSGDIYQGAQVIRELMLMGKKRALAAGDKAMLDNAMQILISELVLVKGIAEEQALDLLNDAINN</sequence>
<dbReference type="PANTHER" id="PTHR38447:SF1">
    <property type="entry name" value="RNA POLYMERASE-BINDING TRANSCRIPTION FACTOR CARD"/>
    <property type="match status" value="1"/>
</dbReference>
<dbReference type="Pfam" id="PF21095">
    <property type="entry name" value="CarD_C"/>
    <property type="match status" value="1"/>
</dbReference>
<dbReference type="InterPro" id="IPR052531">
    <property type="entry name" value="CarD-like_regulator"/>
</dbReference>
<organism evidence="2 3">
    <name type="scientific">Desulforamulus ruminis (strain ATCC 23193 / DSM 2154 / NCIMB 8452 / DL)</name>
    <name type="common">Desulfotomaculum ruminis</name>
    <dbReference type="NCBI Taxonomy" id="696281"/>
    <lineage>
        <taxon>Bacteria</taxon>
        <taxon>Bacillati</taxon>
        <taxon>Bacillota</taxon>
        <taxon>Clostridia</taxon>
        <taxon>Eubacteriales</taxon>
        <taxon>Peptococcaceae</taxon>
        <taxon>Desulforamulus</taxon>
    </lineage>
</organism>
<keyword evidence="3" id="KW-1185">Reference proteome</keyword>
<dbReference type="eggNOG" id="COG1329">
    <property type="taxonomic scope" value="Bacteria"/>
</dbReference>
<dbReference type="InterPro" id="IPR042215">
    <property type="entry name" value="CarD-like_C"/>
</dbReference>
<dbReference type="HOGENOM" id="CLU_048259_1_1_9"/>
<dbReference type="InterPro" id="IPR036101">
    <property type="entry name" value="CarD-like/TRCF_RID_sf"/>
</dbReference>
<protein>
    <submittedName>
        <fullName evidence="2">Transcription factor CarD</fullName>
    </submittedName>
</protein>
<dbReference type="Gene3D" id="2.40.10.170">
    <property type="match status" value="1"/>
</dbReference>
<dbReference type="EMBL" id="CP002780">
    <property type="protein sequence ID" value="AEG62038.1"/>
    <property type="molecule type" value="Genomic_DNA"/>
</dbReference>